<name>A0AAJ7T3W0_PETMA</name>
<feature type="transmembrane region" description="Helical" evidence="14">
    <location>
        <begin position="243"/>
        <end position="262"/>
    </location>
</feature>
<dbReference type="InterPro" id="IPR004709">
    <property type="entry name" value="NaH_exchanger"/>
</dbReference>
<evidence type="ECO:0000256" key="8">
    <source>
        <dbReference type="ARBA" id="ARBA00023053"/>
    </source>
</evidence>
<comment type="similarity">
    <text evidence="2 12">Belongs to the monovalent cation:proton antiporter 1 (CPA1) transporter (TC 2.A.36) family.</text>
</comment>
<dbReference type="InterPro" id="IPR006153">
    <property type="entry name" value="Cation/H_exchanger_TM"/>
</dbReference>
<evidence type="ECO:0000256" key="5">
    <source>
        <dbReference type="ARBA" id="ARBA00022475"/>
    </source>
</evidence>
<dbReference type="Gene3D" id="6.10.140.1330">
    <property type="match status" value="1"/>
</dbReference>
<reference evidence="19" key="1">
    <citation type="submission" date="2025-08" db="UniProtKB">
        <authorList>
            <consortium name="RefSeq"/>
        </authorList>
    </citation>
    <scope>IDENTIFICATION</scope>
    <source>
        <tissue evidence="19">Sperm</tissue>
    </source>
</reference>
<evidence type="ECO:0000256" key="15">
    <source>
        <dbReference type="SAM" id="SignalP"/>
    </source>
</evidence>
<keyword evidence="9 12" id="KW-0406">Ion transport</keyword>
<feature type="region of interest" description="Disordered" evidence="13">
    <location>
        <begin position="632"/>
        <end position="651"/>
    </location>
</feature>
<dbReference type="NCBIfam" id="TIGR00840">
    <property type="entry name" value="b_cpa1"/>
    <property type="match status" value="1"/>
</dbReference>
<dbReference type="AlphaFoldDB" id="A0AAJ7T3W0"/>
<feature type="transmembrane region" description="Helical" evidence="14">
    <location>
        <begin position="364"/>
        <end position="385"/>
    </location>
</feature>
<feature type="compositionally biased region" description="Basic and acidic residues" evidence="13">
    <location>
        <begin position="686"/>
        <end position="703"/>
    </location>
</feature>
<dbReference type="GO" id="GO:0051453">
    <property type="term" value="P:regulation of intracellular pH"/>
    <property type="evidence" value="ECO:0007669"/>
    <property type="project" value="TreeGrafter"/>
</dbReference>
<keyword evidence="11 12" id="KW-0739">Sodium transport</keyword>
<keyword evidence="10 14" id="KW-0472">Membrane</keyword>
<feature type="transmembrane region" description="Helical" evidence="14">
    <location>
        <begin position="207"/>
        <end position="231"/>
    </location>
</feature>
<dbReference type="Gene3D" id="6.10.250.2020">
    <property type="match status" value="1"/>
</dbReference>
<dbReference type="InterPro" id="IPR018422">
    <property type="entry name" value="Cation/H_exchanger_CPA1"/>
</dbReference>
<keyword evidence="15" id="KW-0732">Signal</keyword>
<organism evidence="18 19">
    <name type="scientific">Petromyzon marinus</name>
    <name type="common">Sea lamprey</name>
    <dbReference type="NCBI Taxonomy" id="7757"/>
    <lineage>
        <taxon>Eukaryota</taxon>
        <taxon>Metazoa</taxon>
        <taxon>Chordata</taxon>
        <taxon>Craniata</taxon>
        <taxon>Vertebrata</taxon>
        <taxon>Cyclostomata</taxon>
        <taxon>Hyperoartia</taxon>
        <taxon>Petromyzontiformes</taxon>
        <taxon>Petromyzontidae</taxon>
        <taxon>Petromyzon</taxon>
    </lineage>
</organism>
<dbReference type="GO" id="GO:0005886">
    <property type="term" value="C:plasma membrane"/>
    <property type="evidence" value="ECO:0007669"/>
    <property type="project" value="UniProtKB-SubCell"/>
</dbReference>
<feature type="region of interest" description="Disordered" evidence="13">
    <location>
        <begin position="32"/>
        <end position="59"/>
    </location>
</feature>
<evidence type="ECO:0000256" key="14">
    <source>
        <dbReference type="SAM" id="Phobius"/>
    </source>
</evidence>
<keyword evidence="6 12" id="KW-0812">Transmembrane</keyword>
<feature type="signal peptide" evidence="15">
    <location>
        <begin position="1"/>
        <end position="27"/>
    </location>
</feature>
<feature type="transmembrane region" description="Helical" evidence="14">
    <location>
        <begin position="174"/>
        <end position="201"/>
    </location>
</feature>
<evidence type="ECO:0000256" key="9">
    <source>
        <dbReference type="ARBA" id="ARBA00023065"/>
    </source>
</evidence>
<keyword evidence="4 12" id="KW-0050">Antiport</keyword>
<feature type="transmembrane region" description="Helical" evidence="14">
    <location>
        <begin position="109"/>
        <end position="129"/>
    </location>
</feature>
<feature type="region of interest" description="Disordered" evidence="13">
    <location>
        <begin position="667"/>
        <end position="760"/>
    </location>
</feature>
<dbReference type="Pfam" id="PF16644">
    <property type="entry name" value="NEXCaM_BD"/>
    <property type="match status" value="1"/>
</dbReference>
<feature type="transmembrane region" description="Helical" evidence="14">
    <location>
        <begin position="467"/>
        <end position="489"/>
    </location>
</feature>
<keyword evidence="5" id="KW-1003">Cell membrane</keyword>
<feature type="transmembrane region" description="Helical" evidence="14">
    <location>
        <begin position="274"/>
        <end position="299"/>
    </location>
</feature>
<feature type="transmembrane region" description="Helical" evidence="14">
    <location>
        <begin position="397"/>
        <end position="423"/>
    </location>
</feature>
<comment type="subcellular location">
    <subcellularLocation>
        <location evidence="1">Cell membrane</location>
        <topology evidence="1">Multi-pass membrane protein</topology>
    </subcellularLocation>
</comment>
<dbReference type="PANTHER" id="PTHR10110:SF89">
    <property type="entry name" value="SODIUM_HYDROGEN EXCHANGER 2"/>
    <property type="match status" value="1"/>
</dbReference>
<evidence type="ECO:0000256" key="4">
    <source>
        <dbReference type="ARBA" id="ARBA00022449"/>
    </source>
</evidence>
<dbReference type="KEGG" id="pmrn:116942185"/>
<feature type="compositionally biased region" description="Polar residues" evidence="13">
    <location>
        <begin position="633"/>
        <end position="644"/>
    </location>
</feature>
<evidence type="ECO:0000256" key="3">
    <source>
        <dbReference type="ARBA" id="ARBA00022448"/>
    </source>
</evidence>
<evidence type="ECO:0000313" key="18">
    <source>
        <dbReference type="Proteomes" id="UP001318040"/>
    </source>
</evidence>
<feature type="transmembrane region" description="Helical" evidence="14">
    <location>
        <begin position="141"/>
        <end position="162"/>
    </location>
</feature>
<dbReference type="InterPro" id="IPR032103">
    <property type="entry name" value="NHE_CaM-bd"/>
</dbReference>
<proteinExistence type="inferred from homology"/>
<evidence type="ECO:0000256" key="7">
    <source>
        <dbReference type="ARBA" id="ARBA00022989"/>
    </source>
</evidence>
<dbReference type="Pfam" id="PF00999">
    <property type="entry name" value="Na_H_Exchanger"/>
    <property type="match status" value="1"/>
</dbReference>
<dbReference type="GO" id="GO:0015385">
    <property type="term" value="F:sodium:proton antiporter activity"/>
    <property type="evidence" value="ECO:0007669"/>
    <property type="project" value="InterPro"/>
</dbReference>
<keyword evidence="3 12" id="KW-0813">Transport</keyword>
<sequence length="760" mass="84293">MDPGRLGSPVLLVLLVLLLLLSSLAEGAPAAVPGVPGPPRPANNSGWSVESGHGSLPGHTKVPKGDWRLSVLSIDYSAVQYPLEVTLWIMLASIAKIGFHLARPISTFVPESCLLVIMGLLVGAVIRVAHPPQLPSPDLVFGVDAFFLYLLPPLMLDSGYFLPTRQFMDNIGTIISYSVFGTLWNALSISLFLFGICQISVFNLDDIPMLQLCMFGSVISAVDPISVIAVFEQIQVNDQLQTLVFGESLLNDAVTVALYQLFLEMCDMQKVLGIDVAVAILRVVLCGLGGIIVGLFYGFLAAFASRFTHRVSVLEPLFVFLFAYLAYLTAEMSKLSGIMAIVSSAVLMRPYVEANISYKSRTTIRYAVKTLSSVSETLIFMFLGVSTVSARGHEWNGAFICFTLIACLSCRIVGVLVITYITNKMRLVPLGIKEQFVIAYGGLRGAVCFSLVFLLPTDPFVRKSVFLTASIAVIFFTVFVQGTTIRPLLQMLDVERRSGHVATMAEELATRSLDHLVIGMEDICGHYSHNNVRERFEKFNRRFLWPLLVREDAHEDSHILGMYRKLEMKQAMQRIDMFRVPSTASVLCLEERSTVSGQSEDERPKDVFCKDDRMKDIRRLLNRSLYRPRKRISSYSRHNLPTESQETEVFLQNTNPEQLERRLRRHGTLPAHSTREPPHVRPRFVHTLERSKVLRPRDGRDEVDGGGETQSLAGPATFRVGSSNASSDDEVGNSGNEARGSNGAHRLAGRSSSLLHRPHT</sequence>
<accession>A0AAJ7T3W0</accession>
<dbReference type="PRINTS" id="PR01084">
    <property type="entry name" value="NAHEXCHNGR"/>
</dbReference>
<feature type="domain" description="Cation/H+ exchanger transmembrane" evidence="16">
    <location>
        <begin position="90"/>
        <end position="490"/>
    </location>
</feature>
<feature type="transmembrane region" description="Helical" evidence="14">
    <location>
        <begin position="85"/>
        <end position="102"/>
    </location>
</feature>
<dbReference type="PANTHER" id="PTHR10110">
    <property type="entry name" value="SODIUM/HYDROGEN EXCHANGER"/>
    <property type="match status" value="1"/>
</dbReference>
<evidence type="ECO:0000256" key="2">
    <source>
        <dbReference type="ARBA" id="ARBA00007367"/>
    </source>
</evidence>
<gene>
    <name evidence="19" type="primary">LOC116942185</name>
</gene>
<keyword evidence="8" id="KW-0915">Sodium</keyword>
<feature type="transmembrane region" description="Helical" evidence="14">
    <location>
        <begin position="311"/>
        <end position="329"/>
    </location>
</feature>
<evidence type="ECO:0000256" key="1">
    <source>
        <dbReference type="ARBA" id="ARBA00004651"/>
    </source>
</evidence>
<protein>
    <recommendedName>
        <fullName evidence="12">Sodium/hydrogen exchanger</fullName>
    </recommendedName>
</protein>
<feature type="domain" description="Sodium/hydrogen exchanger regulatory region" evidence="17">
    <location>
        <begin position="593"/>
        <end position="670"/>
    </location>
</feature>
<feature type="transmembrane region" description="Helical" evidence="14">
    <location>
        <begin position="435"/>
        <end position="455"/>
    </location>
</feature>
<evidence type="ECO:0000313" key="19">
    <source>
        <dbReference type="RefSeq" id="XP_032809703.1"/>
    </source>
</evidence>
<evidence type="ECO:0000256" key="11">
    <source>
        <dbReference type="ARBA" id="ARBA00023201"/>
    </source>
</evidence>
<evidence type="ECO:0000256" key="13">
    <source>
        <dbReference type="SAM" id="MobiDB-lite"/>
    </source>
</evidence>
<evidence type="ECO:0000259" key="17">
    <source>
        <dbReference type="Pfam" id="PF16644"/>
    </source>
</evidence>
<keyword evidence="18" id="KW-1185">Reference proteome</keyword>
<evidence type="ECO:0000256" key="10">
    <source>
        <dbReference type="ARBA" id="ARBA00023136"/>
    </source>
</evidence>
<evidence type="ECO:0000256" key="6">
    <source>
        <dbReference type="ARBA" id="ARBA00022692"/>
    </source>
</evidence>
<dbReference type="GO" id="GO:0015386">
    <property type="term" value="F:potassium:proton antiporter activity"/>
    <property type="evidence" value="ECO:0007669"/>
    <property type="project" value="TreeGrafter"/>
</dbReference>
<dbReference type="Proteomes" id="UP001318040">
    <property type="component" value="Chromosome 13"/>
</dbReference>
<feature type="chain" id="PRO_5042600036" description="Sodium/hydrogen exchanger" evidence="15">
    <location>
        <begin position="28"/>
        <end position="760"/>
    </location>
</feature>
<keyword evidence="7 14" id="KW-1133">Transmembrane helix</keyword>
<evidence type="ECO:0000259" key="16">
    <source>
        <dbReference type="Pfam" id="PF00999"/>
    </source>
</evidence>
<evidence type="ECO:0000256" key="12">
    <source>
        <dbReference type="RuleBase" id="RU003722"/>
    </source>
</evidence>
<dbReference type="RefSeq" id="XP_032809703.1">
    <property type="nucleotide sequence ID" value="XM_032953812.1"/>
</dbReference>
<dbReference type="GO" id="GO:0098719">
    <property type="term" value="P:sodium ion import across plasma membrane"/>
    <property type="evidence" value="ECO:0007669"/>
    <property type="project" value="TreeGrafter"/>
</dbReference>